<evidence type="ECO:0008006" key="3">
    <source>
        <dbReference type="Google" id="ProtNLM"/>
    </source>
</evidence>
<dbReference type="EMBL" id="JABBWE010000001">
    <property type="protein sequence ID" value="KAG1809792.1"/>
    <property type="molecule type" value="Genomic_DNA"/>
</dbReference>
<evidence type="ECO:0000313" key="2">
    <source>
        <dbReference type="Proteomes" id="UP000719766"/>
    </source>
</evidence>
<protein>
    <recommendedName>
        <fullName evidence="3">Endonuclease/exonuclease/phosphatase domain-containing protein</fullName>
    </recommendedName>
</protein>
<dbReference type="AlphaFoldDB" id="A0A9P7E371"/>
<name>A0A9P7E371_9AGAM</name>
<dbReference type="InterPro" id="IPR036691">
    <property type="entry name" value="Endo/exonu/phosph_ase_sf"/>
</dbReference>
<evidence type="ECO:0000313" key="1">
    <source>
        <dbReference type="EMBL" id="KAG1809792.1"/>
    </source>
</evidence>
<accession>A0A9P7E371</accession>
<dbReference type="Proteomes" id="UP000719766">
    <property type="component" value="Unassembled WGS sequence"/>
</dbReference>
<comment type="caution">
    <text evidence="1">The sequence shown here is derived from an EMBL/GenBank/DDBJ whole genome shotgun (WGS) entry which is preliminary data.</text>
</comment>
<sequence>MADWDVIVIQEPYINFLRNTHTNPHWHVIYPTQHFTHSQQRTRSITLINAKLDTNSWKQIPFPSSDIVAIQLSGHYGRCTIFNIY</sequence>
<reference evidence="1" key="1">
    <citation type="journal article" date="2020" name="New Phytol.">
        <title>Comparative genomics reveals dynamic genome evolution in host specialist ectomycorrhizal fungi.</title>
        <authorList>
            <person name="Lofgren L.A."/>
            <person name="Nguyen N.H."/>
            <person name="Vilgalys R."/>
            <person name="Ruytinx J."/>
            <person name="Liao H.L."/>
            <person name="Branco S."/>
            <person name="Kuo A."/>
            <person name="LaButti K."/>
            <person name="Lipzen A."/>
            <person name="Andreopoulos W."/>
            <person name="Pangilinan J."/>
            <person name="Riley R."/>
            <person name="Hundley H."/>
            <person name="Na H."/>
            <person name="Barry K."/>
            <person name="Grigoriev I.V."/>
            <person name="Stajich J.E."/>
            <person name="Kennedy P.G."/>
        </authorList>
    </citation>
    <scope>NUCLEOTIDE SEQUENCE</scope>
    <source>
        <strain evidence="1">S12</strain>
    </source>
</reference>
<organism evidence="1 2">
    <name type="scientific">Suillus plorans</name>
    <dbReference type="NCBI Taxonomy" id="116603"/>
    <lineage>
        <taxon>Eukaryota</taxon>
        <taxon>Fungi</taxon>
        <taxon>Dikarya</taxon>
        <taxon>Basidiomycota</taxon>
        <taxon>Agaricomycotina</taxon>
        <taxon>Agaricomycetes</taxon>
        <taxon>Agaricomycetidae</taxon>
        <taxon>Boletales</taxon>
        <taxon>Suillineae</taxon>
        <taxon>Suillaceae</taxon>
        <taxon>Suillus</taxon>
    </lineage>
</organism>
<feature type="non-terminal residue" evidence="1">
    <location>
        <position position="85"/>
    </location>
</feature>
<dbReference type="Gene3D" id="3.60.10.10">
    <property type="entry name" value="Endonuclease/exonuclease/phosphatase"/>
    <property type="match status" value="1"/>
</dbReference>
<proteinExistence type="predicted"/>
<gene>
    <name evidence="1" type="ORF">HD556DRAFT_1223616</name>
</gene>
<dbReference type="SUPFAM" id="SSF56219">
    <property type="entry name" value="DNase I-like"/>
    <property type="match status" value="1"/>
</dbReference>
<dbReference type="GeneID" id="64590663"/>
<dbReference type="OrthoDB" id="2840473at2759"/>
<keyword evidence="2" id="KW-1185">Reference proteome</keyword>
<dbReference type="RefSeq" id="XP_041167457.1">
    <property type="nucleotide sequence ID" value="XM_041296899.1"/>
</dbReference>